<evidence type="ECO:0000313" key="2">
    <source>
        <dbReference type="EMBL" id="CDF32744.1"/>
    </source>
</evidence>
<proteinExistence type="predicted"/>
<sequence>MLQYREDSPNSAELSNSMGPLHSS</sequence>
<reference evidence="3" key="1">
    <citation type="journal article" date="2013" name="Proc. Natl. Acad. Sci. U.S.A.">
        <title>Genome structure and metabolic features in the red seaweed Chondrus crispus shed light on evolution of the Archaeplastida.</title>
        <authorList>
            <person name="Collen J."/>
            <person name="Porcel B."/>
            <person name="Carre W."/>
            <person name="Ball S.G."/>
            <person name="Chaparro C."/>
            <person name="Tonon T."/>
            <person name="Barbeyron T."/>
            <person name="Michel G."/>
            <person name="Noel B."/>
            <person name="Valentin K."/>
            <person name="Elias M."/>
            <person name="Artiguenave F."/>
            <person name="Arun A."/>
            <person name="Aury J.M."/>
            <person name="Barbosa-Neto J.F."/>
            <person name="Bothwell J.H."/>
            <person name="Bouget F.Y."/>
            <person name="Brillet L."/>
            <person name="Cabello-Hurtado F."/>
            <person name="Capella-Gutierrez S."/>
            <person name="Charrier B."/>
            <person name="Cladiere L."/>
            <person name="Cock J.M."/>
            <person name="Coelho S.M."/>
            <person name="Colleoni C."/>
            <person name="Czjzek M."/>
            <person name="Da Silva C."/>
            <person name="Delage L."/>
            <person name="Denoeud F."/>
            <person name="Deschamps P."/>
            <person name="Dittami S.M."/>
            <person name="Gabaldon T."/>
            <person name="Gachon C.M."/>
            <person name="Groisillier A."/>
            <person name="Herve C."/>
            <person name="Jabbari K."/>
            <person name="Katinka M."/>
            <person name="Kloareg B."/>
            <person name="Kowalczyk N."/>
            <person name="Labadie K."/>
            <person name="Leblanc C."/>
            <person name="Lopez P.J."/>
            <person name="McLachlan D.H."/>
            <person name="Meslet-Cladiere L."/>
            <person name="Moustafa A."/>
            <person name="Nehr Z."/>
            <person name="Nyvall Collen P."/>
            <person name="Panaud O."/>
            <person name="Partensky F."/>
            <person name="Poulain J."/>
            <person name="Rensing S.A."/>
            <person name="Rousvoal S."/>
            <person name="Samson G."/>
            <person name="Symeonidi A."/>
            <person name="Weissenbach J."/>
            <person name="Zambounis A."/>
            <person name="Wincker P."/>
            <person name="Boyen C."/>
        </authorList>
    </citation>
    <scope>NUCLEOTIDE SEQUENCE [LARGE SCALE GENOMIC DNA]</scope>
    <source>
        <strain evidence="3">cv. Stackhouse</strain>
    </source>
</reference>
<feature type="region of interest" description="Disordered" evidence="1">
    <location>
        <begin position="1"/>
        <end position="24"/>
    </location>
</feature>
<dbReference type="RefSeq" id="XP_005712515.1">
    <property type="nucleotide sequence ID" value="XM_005712458.1"/>
</dbReference>
<dbReference type="AlphaFoldDB" id="R7Q3Z4"/>
<dbReference type="Gramene" id="CDF32744">
    <property type="protein sequence ID" value="CDF32744"/>
    <property type="gene ID" value="CHC_T00001655001"/>
</dbReference>
<evidence type="ECO:0000313" key="3">
    <source>
        <dbReference type="Proteomes" id="UP000012073"/>
    </source>
</evidence>
<dbReference type="Proteomes" id="UP000012073">
    <property type="component" value="Unassembled WGS sequence"/>
</dbReference>
<name>R7Q3Z4_CHOCR</name>
<organism evidence="2 3">
    <name type="scientific">Chondrus crispus</name>
    <name type="common">Carrageen Irish moss</name>
    <name type="synonym">Polymorpha crispa</name>
    <dbReference type="NCBI Taxonomy" id="2769"/>
    <lineage>
        <taxon>Eukaryota</taxon>
        <taxon>Rhodophyta</taxon>
        <taxon>Florideophyceae</taxon>
        <taxon>Rhodymeniophycidae</taxon>
        <taxon>Gigartinales</taxon>
        <taxon>Gigartinaceae</taxon>
        <taxon>Chondrus</taxon>
    </lineage>
</organism>
<dbReference type="GeneID" id="17320236"/>
<protein>
    <submittedName>
        <fullName evidence="2">Uncharacterized protein</fullName>
    </submittedName>
</protein>
<gene>
    <name evidence="2" type="ORF">CHC_T00001655001</name>
</gene>
<evidence type="ECO:0000256" key="1">
    <source>
        <dbReference type="SAM" id="MobiDB-lite"/>
    </source>
</evidence>
<accession>R7Q3Z4</accession>
<dbReference type="KEGG" id="ccp:CHC_T00001655001"/>
<keyword evidence="3" id="KW-1185">Reference proteome</keyword>
<dbReference type="EMBL" id="HG001566">
    <property type="protein sequence ID" value="CDF32744.1"/>
    <property type="molecule type" value="Genomic_DNA"/>
</dbReference>
<feature type="compositionally biased region" description="Polar residues" evidence="1">
    <location>
        <begin position="9"/>
        <end position="24"/>
    </location>
</feature>